<gene>
    <name evidence="1" type="ORF">DFR68_111205</name>
</gene>
<name>A0A370GT66_9NOCA</name>
<evidence type="ECO:0000313" key="1">
    <source>
        <dbReference type="EMBL" id="RDI46446.1"/>
    </source>
</evidence>
<dbReference type="EMBL" id="QQAZ01000011">
    <property type="protein sequence ID" value="RDI46446.1"/>
    <property type="molecule type" value="Genomic_DNA"/>
</dbReference>
<dbReference type="Proteomes" id="UP000255355">
    <property type="component" value="Unassembled WGS sequence"/>
</dbReference>
<dbReference type="STRING" id="1210089.GCA_001613165_02993"/>
<evidence type="ECO:0008006" key="3">
    <source>
        <dbReference type="Google" id="ProtNLM"/>
    </source>
</evidence>
<evidence type="ECO:0000313" key="2">
    <source>
        <dbReference type="Proteomes" id="UP000255355"/>
    </source>
</evidence>
<dbReference type="AlphaFoldDB" id="A0A370GT66"/>
<protein>
    <recommendedName>
        <fullName evidence="3">Lactoylglutathione lyase</fullName>
    </recommendedName>
</protein>
<dbReference type="RefSeq" id="WP_068019729.1">
    <property type="nucleotide sequence ID" value="NZ_QQAZ01000011.1"/>
</dbReference>
<dbReference type="Gene3D" id="3.10.180.10">
    <property type="entry name" value="2,3-Dihydroxybiphenyl 1,2-Dioxygenase, domain 1"/>
    <property type="match status" value="2"/>
</dbReference>
<dbReference type="PANTHER" id="PTHR36503">
    <property type="entry name" value="BLR2520 PROTEIN"/>
    <property type="match status" value="1"/>
</dbReference>
<organism evidence="1 2">
    <name type="scientific">Nocardia mexicana</name>
    <dbReference type="NCBI Taxonomy" id="279262"/>
    <lineage>
        <taxon>Bacteria</taxon>
        <taxon>Bacillati</taxon>
        <taxon>Actinomycetota</taxon>
        <taxon>Actinomycetes</taxon>
        <taxon>Mycobacteriales</taxon>
        <taxon>Nocardiaceae</taxon>
        <taxon>Nocardia</taxon>
    </lineage>
</organism>
<sequence>MTNSPAIDSIILEAADPAAVEAFYDAAFGLGDKVRARAGQAPTSGFRGYMLSLVVSQPSTVDSLIGSALAAGATTVKPAKKSFWGYGGVVQAPDGALWKIATSQKKDTGPATREVDDVVVLLGVDNVKATKQFYIDRGMTVSKSFGSKYVEFDAPASSIKLALYGRRAAAKDAGVAAEGTGSHRIAFGAAIEPGADLDGFVWESAAAPSRSA</sequence>
<dbReference type="OrthoDB" id="4825162at2"/>
<dbReference type="InterPro" id="IPR029068">
    <property type="entry name" value="Glyas_Bleomycin-R_OHBP_Dase"/>
</dbReference>
<reference evidence="1 2" key="1">
    <citation type="submission" date="2018-07" db="EMBL/GenBank/DDBJ databases">
        <title>Genomic Encyclopedia of Type Strains, Phase IV (KMG-IV): sequencing the most valuable type-strain genomes for metagenomic binning, comparative biology and taxonomic classification.</title>
        <authorList>
            <person name="Goeker M."/>
        </authorList>
    </citation>
    <scope>NUCLEOTIDE SEQUENCE [LARGE SCALE GENOMIC DNA]</scope>
    <source>
        <strain evidence="1 2">DSM 44952</strain>
    </source>
</reference>
<dbReference type="SUPFAM" id="SSF54593">
    <property type="entry name" value="Glyoxalase/Bleomycin resistance protein/Dihydroxybiphenyl dioxygenase"/>
    <property type="match status" value="1"/>
</dbReference>
<keyword evidence="2" id="KW-1185">Reference proteome</keyword>
<accession>A0A370GT66</accession>
<dbReference type="PANTHER" id="PTHR36503:SF1">
    <property type="entry name" value="BLR2520 PROTEIN"/>
    <property type="match status" value="1"/>
</dbReference>
<comment type="caution">
    <text evidence="1">The sequence shown here is derived from an EMBL/GenBank/DDBJ whole genome shotgun (WGS) entry which is preliminary data.</text>
</comment>
<proteinExistence type="predicted"/>